<evidence type="ECO:0000313" key="3">
    <source>
        <dbReference type="EMBL" id="MBB4619335.1"/>
    </source>
</evidence>
<proteinExistence type="predicted"/>
<evidence type="ECO:0000259" key="1">
    <source>
        <dbReference type="Pfam" id="PF13550"/>
    </source>
</evidence>
<evidence type="ECO:0000259" key="2">
    <source>
        <dbReference type="Pfam" id="PF23666"/>
    </source>
</evidence>
<feature type="domain" description="Rcc01698-like C-terminal" evidence="2">
    <location>
        <begin position="470"/>
        <end position="562"/>
    </location>
</feature>
<feature type="domain" description="Tip attachment protein J" evidence="1">
    <location>
        <begin position="226"/>
        <end position="374"/>
    </location>
</feature>
<reference evidence="3 4" key="1">
    <citation type="submission" date="2020-08" db="EMBL/GenBank/DDBJ databases">
        <title>Genomic Encyclopedia of Type Strains, Phase IV (KMG-IV): sequencing the most valuable type-strain genomes for metagenomic binning, comparative biology and taxonomic classification.</title>
        <authorList>
            <person name="Goeker M."/>
        </authorList>
    </citation>
    <scope>NUCLEOTIDE SEQUENCE [LARGE SCALE GENOMIC DNA]</scope>
    <source>
        <strain evidence="3 4">DSM 15867</strain>
    </source>
</reference>
<dbReference type="InterPro" id="IPR032876">
    <property type="entry name" value="J_dom"/>
</dbReference>
<organism evidence="3 4">
    <name type="scientific">Sphingomonas abaci</name>
    <dbReference type="NCBI Taxonomy" id="237611"/>
    <lineage>
        <taxon>Bacteria</taxon>
        <taxon>Pseudomonadati</taxon>
        <taxon>Pseudomonadota</taxon>
        <taxon>Alphaproteobacteria</taxon>
        <taxon>Sphingomonadales</taxon>
        <taxon>Sphingomonadaceae</taxon>
        <taxon>Sphingomonas</taxon>
    </lineage>
</organism>
<dbReference type="Proteomes" id="UP000574769">
    <property type="component" value="Unassembled WGS sequence"/>
</dbReference>
<protein>
    <recommendedName>
        <fullName evidence="5">Tip attachment protein J domain-containing protein</fullName>
    </recommendedName>
</protein>
<evidence type="ECO:0008006" key="5">
    <source>
        <dbReference type="Google" id="ProtNLM"/>
    </source>
</evidence>
<dbReference type="Pfam" id="PF23666">
    <property type="entry name" value="Rcc01698_C"/>
    <property type="match status" value="1"/>
</dbReference>
<gene>
    <name evidence="3" type="ORF">GGQ96_003488</name>
</gene>
<dbReference type="InterPro" id="IPR056490">
    <property type="entry name" value="Rcc01698_C"/>
</dbReference>
<accession>A0A7W7AND5</accession>
<dbReference type="EMBL" id="JACHNY010000009">
    <property type="protein sequence ID" value="MBB4619335.1"/>
    <property type="molecule type" value="Genomic_DNA"/>
</dbReference>
<keyword evidence="4" id="KW-1185">Reference proteome</keyword>
<sequence length="701" mass="71998">MATMVLTVAGTALGGPIGGAIGALVGQRIDHELFAPKGRDGPRLTELAVQTSSYGSAIPWLFGRMRVAGTVIWSTDLIETQGRSGGGKGQPAATRYSYAASFAVLLSGRPIQAIGRIWADGRLVRGAAGDLKVKAGLRVHLGGEDQAVDPLIASAEGATPAYRGCAYLVFEDLPLGEFGNRVPSLSVEVIADAGAVAMRAIAGAFGAEADGSTVDGFAASGSVAGVLAVLAQVAGGRWTSDGAVMRLRGDATPLALDDAGATAAGGPAGMARGRQIAAPGRAALAVAVRHYDPARDYQAGVQRAGGPGASAEVVELPAALSAGAAKTLAGAMVARAGVERVRRSVTLGFAGLAVRPGMTVTLGGEAGRWQVLSVLVEGMAVRLTLAPVAFVPQVLTASSGRAAMAADDAVGATLLHVVELPSLEERRLDRPRVTVVACGTGAGWRRAALLWSADDGASWTPAGDSGAAGVIGTIERAPLAAPATLIDRAGVMIVRLARTGMVLAEADDAALDRGANLAWAGGELIQFGRAVSLGAGRWRLERLLRGRRGTESGVATTGAAFVMLDPERAVAIDLPMTALGGAVRVMASGVADPEPVEARTTINGLSVRPPAPVGLGWRQGVLRWVRRSRLGWTWSDRVDAPLAEEREEWRVTIIRANGDRRDLSSGTNSVAVDLAEGDRVEVRQRGTWTESLPAVLTMGEA</sequence>
<comment type="caution">
    <text evidence="3">The sequence shown here is derived from an EMBL/GenBank/DDBJ whole genome shotgun (WGS) entry which is preliminary data.</text>
</comment>
<evidence type="ECO:0000313" key="4">
    <source>
        <dbReference type="Proteomes" id="UP000574769"/>
    </source>
</evidence>
<dbReference type="AlphaFoldDB" id="A0A7W7AND5"/>
<name>A0A7W7AND5_9SPHN</name>
<dbReference type="RefSeq" id="WP_184116659.1">
    <property type="nucleotide sequence ID" value="NZ_JACHNY010000009.1"/>
</dbReference>
<dbReference type="Pfam" id="PF13550">
    <property type="entry name" value="Phage-tail_3"/>
    <property type="match status" value="1"/>
</dbReference>